<name>A0ACB6ZVE1_THEGA</name>
<accession>A0ACB6ZVE1</accession>
<comment type="caution">
    <text evidence="1">The sequence shown here is derived from an EMBL/GenBank/DDBJ whole genome shotgun (WGS) entry which is preliminary data.</text>
</comment>
<dbReference type="EMBL" id="MU117964">
    <property type="protein sequence ID" value="KAF9653409.1"/>
    <property type="molecule type" value="Genomic_DNA"/>
</dbReference>
<reference evidence="1" key="2">
    <citation type="journal article" date="2020" name="Nat. Commun.">
        <title>Large-scale genome sequencing of mycorrhizal fungi provides insights into the early evolution of symbiotic traits.</title>
        <authorList>
            <person name="Miyauchi S."/>
            <person name="Kiss E."/>
            <person name="Kuo A."/>
            <person name="Drula E."/>
            <person name="Kohler A."/>
            <person name="Sanchez-Garcia M."/>
            <person name="Morin E."/>
            <person name="Andreopoulos B."/>
            <person name="Barry K.W."/>
            <person name="Bonito G."/>
            <person name="Buee M."/>
            <person name="Carver A."/>
            <person name="Chen C."/>
            <person name="Cichocki N."/>
            <person name="Clum A."/>
            <person name="Culley D."/>
            <person name="Crous P.W."/>
            <person name="Fauchery L."/>
            <person name="Girlanda M."/>
            <person name="Hayes R.D."/>
            <person name="Keri Z."/>
            <person name="LaButti K."/>
            <person name="Lipzen A."/>
            <person name="Lombard V."/>
            <person name="Magnuson J."/>
            <person name="Maillard F."/>
            <person name="Murat C."/>
            <person name="Nolan M."/>
            <person name="Ohm R.A."/>
            <person name="Pangilinan J."/>
            <person name="Pereira M.F."/>
            <person name="Perotto S."/>
            <person name="Peter M."/>
            <person name="Pfister S."/>
            <person name="Riley R."/>
            <person name="Sitrit Y."/>
            <person name="Stielow J.B."/>
            <person name="Szollosi G."/>
            <person name="Zifcakova L."/>
            <person name="Stursova M."/>
            <person name="Spatafora J.W."/>
            <person name="Tedersoo L."/>
            <person name="Vaario L.M."/>
            <person name="Yamada A."/>
            <person name="Yan M."/>
            <person name="Wang P."/>
            <person name="Xu J."/>
            <person name="Bruns T."/>
            <person name="Baldrian P."/>
            <person name="Vilgalys R."/>
            <person name="Dunand C."/>
            <person name="Henrissat B."/>
            <person name="Grigoriev I.V."/>
            <person name="Hibbett D."/>
            <person name="Nagy L.G."/>
            <person name="Martin F.M."/>
        </authorList>
    </citation>
    <scope>NUCLEOTIDE SEQUENCE</scope>
    <source>
        <strain evidence="1">P2</strain>
    </source>
</reference>
<evidence type="ECO:0000313" key="2">
    <source>
        <dbReference type="Proteomes" id="UP000886501"/>
    </source>
</evidence>
<sequence>MIEVTNLSSDVDLESFRVSGLGSARLLVTTCSLDQYPDIPTSDPIRDLQSRLRELTNEKDALEAKITILKGFGENMANMPDLTPDSATSFSDALFEETLSNATAIRELDAQITELGRQINKLRNAKVGTANARAVVTIVADGAGPAQLRLTYRVSDARWLPLYDLRAYSQDGKPSTSVSLHYRVNLSQSTGEDWNEAKLILSTSQTDILNAGIPTSDGLVIEPIPKPPPSPASSAEVVRSRYATMAARAMVVQPEAVSSVGSEEYEDDESAESFGGAASFPAVVLPEMSEGGAAISKSPMAVNYTVDDLTTIPSDDVSHKVLVAVIPLEASISHITTPRKSPLAYLQCSVKNTSEYSLLPGTLSVFLDDSFVSKTEVPNVGTGDTFRCTLGMDTSIQVSNALTETSETSAPSSFVEQYTTTTYVSTTTLRNRHTGDYPVNIVERSSIPVASIDDPRIKVFLKGPKELATAEDGVEVDLGRSDGFKVKWGRDLEETRNGKKEGKFIWYGTISPGEEIVLVSEWDVKAPVDTKWRIKS</sequence>
<keyword evidence="2" id="KW-1185">Reference proteome</keyword>
<organism evidence="1 2">
    <name type="scientific">Thelephora ganbajun</name>
    <name type="common">Ganba fungus</name>
    <dbReference type="NCBI Taxonomy" id="370292"/>
    <lineage>
        <taxon>Eukaryota</taxon>
        <taxon>Fungi</taxon>
        <taxon>Dikarya</taxon>
        <taxon>Basidiomycota</taxon>
        <taxon>Agaricomycotina</taxon>
        <taxon>Agaricomycetes</taxon>
        <taxon>Thelephorales</taxon>
        <taxon>Thelephoraceae</taxon>
        <taxon>Thelephora</taxon>
    </lineage>
</organism>
<protein>
    <submittedName>
        <fullName evidence="1">Uncharacterized protein</fullName>
    </submittedName>
</protein>
<proteinExistence type="predicted"/>
<gene>
    <name evidence="1" type="ORF">BDM02DRAFT_1911688</name>
</gene>
<evidence type="ECO:0000313" key="1">
    <source>
        <dbReference type="EMBL" id="KAF9653409.1"/>
    </source>
</evidence>
<dbReference type="Proteomes" id="UP000886501">
    <property type="component" value="Unassembled WGS sequence"/>
</dbReference>
<reference evidence="1" key="1">
    <citation type="submission" date="2019-10" db="EMBL/GenBank/DDBJ databases">
        <authorList>
            <consortium name="DOE Joint Genome Institute"/>
            <person name="Kuo A."/>
            <person name="Miyauchi S."/>
            <person name="Kiss E."/>
            <person name="Drula E."/>
            <person name="Kohler A."/>
            <person name="Sanchez-Garcia M."/>
            <person name="Andreopoulos B."/>
            <person name="Barry K.W."/>
            <person name="Bonito G."/>
            <person name="Buee M."/>
            <person name="Carver A."/>
            <person name="Chen C."/>
            <person name="Cichocki N."/>
            <person name="Clum A."/>
            <person name="Culley D."/>
            <person name="Crous P.W."/>
            <person name="Fauchery L."/>
            <person name="Girlanda M."/>
            <person name="Hayes R."/>
            <person name="Keri Z."/>
            <person name="Labutti K."/>
            <person name="Lipzen A."/>
            <person name="Lombard V."/>
            <person name="Magnuson J."/>
            <person name="Maillard F."/>
            <person name="Morin E."/>
            <person name="Murat C."/>
            <person name="Nolan M."/>
            <person name="Ohm R."/>
            <person name="Pangilinan J."/>
            <person name="Pereira M."/>
            <person name="Perotto S."/>
            <person name="Peter M."/>
            <person name="Riley R."/>
            <person name="Sitrit Y."/>
            <person name="Stielow B."/>
            <person name="Szollosi G."/>
            <person name="Zifcakova L."/>
            <person name="Stursova M."/>
            <person name="Spatafora J.W."/>
            <person name="Tedersoo L."/>
            <person name="Vaario L.-M."/>
            <person name="Yamada A."/>
            <person name="Yan M."/>
            <person name="Wang P."/>
            <person name="Xu J."/>
            <person name="Bruns T."/>
            <person name="Baldrian P."/>
            <person name="Vilgalys R."/>
            <person name="Henrissat B."/>
            <person name="Grigoriev I.V."/>
            <person name="Hibbett D."/>
            <person name="Nagy L.G."/>
            <person name="Martin F.M."/>
        </authorList>
    </citation>
    <scope>NUCLEOTIDE SEQUENCE</scope>
    <source>
        <strain evidence="1">P2</strain>
    </source>
</reference>